<sequence length="157" mass="16855">MAILMVGVFDAEGDLHRTVKQLEEAGINVKDISVVGRKVKQLKRLSQQTKLDEPETGPSSRIVIGLVRQMAAGLGVLSEPAVATGPAAKIMAGAGVGGHDTEFSLTRILTMTGIPEQEASKYEQQVEMDRTLILIACDPSQQNRVSTIFKDNGILNV</sequence>
<protein>
    <recommendedName>
        <fullName evidence="1">General stress protein 17M-like domain-containing protein</fullName>
    </recommendedName>
</protein>
<evidence type="ECO:0000313" key="2">
    <source>
        <dbReference type="EMBL" id="NMO94730.1"/>
    </source>
</evidence>
<dbReference type="Proteomes" id="UP000565468">
    <property type="component" value="Unassembled WGS sequence"/>
</dbReference>
<feature type="domain" description="General stress protein 17M-like" evidence="1">
    <location>
        <begin position="5"/>
        <end position="52"/>
    </location>
</feature>
<dbReference type="InterPro" id="IPR025889">
    <property type="entry name" value="GSP17M-like_dom"/>
</dbReference>
<reference evidence="2 3" key="1">
    <citation type="submission" date="2020-04" db="EMBL/GenBank/DDBJ databases">
        <title>Paenibacillus algicola sp. nov., a novel marine bacterium producing alginate lyase.</title>
        <authorList>
            <person name="Huang H."/>
        </authorList>
    </citation>
    <scope>NUCLEOTIDE SEQUENCE [LARGE SCALE GENOMIC DNA]</scope>
    <source>
        <strain evidence="2 3">L7-75</strain>
    </source>
</reference>
<gene>
    <name evidence="2" type="ORF">HII30_02860</name>
</gene>
<dbReference type="Pfam" id="PF11181">
    <property type="entry name" value="YflT"/>
    <property type="match status" value="1"/>
</dbReference>
<organism evidence="2 3">
    <name type="scientific">Paenibacillus lemnae</name>
    <dbReference type="NCBI Taxonomy" id="1330551"/>
    <lineage>
        <taxon>Bacteria</taxon>
        <taxon>Bacillati</taxon>
        <taxon>Bacillota</taxon>
        <taxon>Bacilli</taxon>
        <taxon>Bacillales</taxon>
        <taxon>Paenibacillaceae</taxon>
        <taxon>Paenibacillus</taxon>
    </lineage>
</organism>
<name>A0A848M3D6_PAELE</name>
<keyword evidence="3" id="KW-1185">Reference proteome</keyword>
<evidence type="ECO:0000259" key="1">
    <source>
        <dbReference type="Pfam" id="PF11181"/>
    </source>
</evidence>
<evidence type="ECO:0000313" key="3">
    <source>
        <dbReference type="Proteomes" id="UP000565468"/>
    </source>
</evidence>
<dbReference type="EMBL" id="JABBPN010000002">
    <property type="protein sequence ID" value="NMO94730.1"/>
    <property type="molecule type" value="Genomic_DNA"/>
</dbReference>
<proteinExistence type="predicted"/>
<dbReference type="RefSeq" id="WP_169503425.1">
    <property type="nucleotide sequence ID" value="NZ_JABBPN010000002.1"/>
</dbReference>
<dbReference type="AlphaFoldDB" id="A0A848M3D6"/>
<comment type="caution">
    <text evidence="2">The sequence shown here is derived from an EMBL/GenBank/DDBJ whole genome shotgun (WGS) entry which is preliminary data.</text>
</comment>
<accession>A0A848M3D6</accession>